<sequence>MNFHFPSTGTTKAIIFSFSRKLGLGSILAFVAGLVNSVGFLGFGQFVSHVSGHATFAAVAYSKHYYLLALTSFSALFFFILGASLTALLMKGKTIEDVNVSVSLPLFLEAILLTYVTFGTIYYSDLQLTYDSYGHANYYFVLSFAMGLQNAVLRKKQGAHVRTTHMTGTATDIGVALGSALVWGIRSLYEHIRLWKNKEDMLHAGIVLVDSIKVVYTKSRVERLFLHVITLVSFGVGAVLGTFGFLNYHFIILILPIVILFIISTFEVVNRRRKIQIEMNKNERK</sequence>
<evidence type="ECO:0008006" key="4">
    <source>
        <dbReference type="Google" id="ProtNLM"/>
    </source>
</evidence>
<feature type="transmembrane region" description="Helical" evidence="1">
    <location>
        <begin position="136"/>
        <end position="153"/>
    </location>
</feature>
<dbReference type="InterPro" id="IPR010699">
    <property type="entry name" value="DUF1275"/>
</dbReference>
<dbReference type="STRING" id="1915309.AXG55_09555"/>
<dbReference type="RefSeq" id="WP_148697889.1">
    <property type="nucleotide sequence ID" value="NZ_CP017834.1"/>
</dbReference>
<dbReference type="AlphaFoldDB" id="A0A1L4D1R7"/>
<proteinExistence type="predicted"/>
<dbReference type="Proteomes" id="UP000184731">
    <property type="component" value="Chromosome"/>
</dbReference>
<accession>A0A1L4D1R7</accession>
<dbReference type="EMBL" id="CP017834">
    <property type="protein sequence ID" value="APJ04136.1"/>
    <property type="molecule type" value="Genomic_DNA"/>
</dbReference>
<reference evidence="2 3" key="1">
    <citation type="submission" date="2016-10" db="EMBL/GenBank/DDBJ databases">
        <title>Silvanigrella aquatica sp. nov., isolated from a freshwater lake located in the Black Forest, Germany, description of Silvanigrellaceae fam. nov., Silvanigrellales ord. nov., reclassification of the order Bdellovibrionales in the class Oligoflexia, reclassification of the families Bacteriovoracaceae and Halobacteriovoraceae in the new order Bacteriovoracales ord. nov., and reclassification of the family Pseudobacteriovoracaceae in the order Oligoflexiales.</title>
        <authorList>
            <person name="Hahn M.W."/>
            <person name="Schmidt J."/>
            <person name="Koll U."/>
            <person name="Rohde M."/>
            <person name="Verbag S."/>
            <person name="Pitt A."/>
            <person name="Nakai R."/>
            <person name="Naganuma T."/>
            <person name="Lang E."/>
        </authorList>
    </citation>
    <scope>NUCLEOTIDE SEQUENCE [LARGE SCALE GENOMIC DNA]</scope>
    <source>
        <strain evidence="2 3">MWH-Nonnen-W8red</strain>
    </source>
</reference>
<protein>
    <recommendedName>
        <fullName evidence="4">DUF1275 family protein</fullName>
    </recommendedName>
</protein>
<feature type="transmembrane region" description="Helical" evidence="1">
    <location>
        <begin position="224"/>
        <end position="244"/>
    </location>
</feature>
<organism evidence="2 3">
    <name type="scientific">Silvanigrella aquatica</name>
    <dbReference type="NCBI Taxonomy" id="1915309"/>
    <lineage>
        <taxon>Bacteria</taxon>
        <taxon>Pseudomonadati</taxon>
        <taxon>Bdellovibrionota</taxon>
        <taxon>Oligoflexia</taxon>
        <taxon>Silvanigrellales</taxon>
        <taxon>Silvanigrellaceae</taxon>
        <taxon>Silvanigrella</taxon>
    </lineage>
</organism>
<dbReference type="PANTHER" id="PTHR37314">
    <property type="entry name" value="SLR0142 PROTEIN"/>
    <property type="match status" value="1"/>
</dbReference>
<keyword evidence="1" id="KW-0812">Transmembrane</keyword>
<keyword evidence="1" id="KW-0472">Membrane</keyword>
<evidence type="ECO:0000313" key="3">
    <source>
        <dbReference type="Proteomes" id="UP000184731"/>
    </source>
</evidence>
<evidence type="ECO:0000313" key="2">
    <source>
        <dbReference type="EMBL" id="APJ04136.1"/>
    </source>
</evidence>
<dbReference type="Pfam" id="PF06912">
    <property type="entry name" value="DUF1275"/>
    <property type="match status" value="1"/>
</dbReference>
<gene>
    <name evidence="2" type="ORF">AXG55_09555</name>
</gene>
<feature type="transmembrane region" description="Helical" evidence="1">
    <location>
        <begin position="64"/>
        <end position="90"/>
    </location>
</feature>
<evidence type="ECO:0000256" key="1">
    <source>
        <dbReference type="SAM" id="Phobius"/>
    </source>
</evidence>
<dbReference type="KEGG" id="saqi:AXG55_09555"/>
<name>A0A1L4D1R7_9BACT</name>
<keyword evidence="3" id="KW-1185">Reference proteome</keyword>
<feature type="transmembrane region" description="Helical" evidence="1">
    <location>
        <begin position="102"/>
        <end position="124"/>
    </location>
</feature>
<dbReference type="OrthoDB" id="5290787at2"/>
<feature type="transmembrane region" description="Helical" evidence="1">
    <location>
        <begin position="22"/>
        <end position="44"/>
    </location>
</feature>
<feature type="transmembrane region" description="Helical" evidence="1">
    <location>
        <begin position="250"/>
        <end position="269"/>
    </location>
</feature>
<keyword evidence="1" id="KW-1133">Transmembrane helix</keyword>
<dbReference type="PANTHER" id="PTHR37314:SF4">
    <property type="entry name" value="UPF0700 TRANSMEMBRANE PROTEIN YOAK"/>
    <property type="match status" value="1"/>
</dbReference>